<dbReference type="Pfam" id="PF01381">
    <property type="entry name" value="HTH_3"/>
    <property type="match status" value="1"/>
</dbReference>
<organism evidence="3 4">
    <name type="scientific">Streptococcus mitis</name>
    <dbReference type="NCBI Taxonomy" id="28037"/>
    <lineage>
        <taxon>Bacteria</taxon>
        <taxon>Bacillati</taxon>
        <taxon>Bacillota</taxon>
        <taxon>Bacilli</taxon>
        <taxon>Lactobacillales</taxon>
        <taxon>Streptococcaceae</taxon>
        <taxon>Streptococcus</taxon>
        <taxon>Streptococcus mitis group</taxon>
    </lineage>
</organism>
<evidence type="ECO:0000259" key="2">
    <source>
        <dbReference type="PROSITE" id="PS50943"/>
    </source>
</evidence>
<dbReference type="PANTHER" id="PTHR46558">
    <property type="entry name" value="TRACRIPTIONAL REGULATORY PROTEIN-RELATED-RELATED"/>
    <property type="match status" value="1"/>
</dbReference>
<dbReference type="AlphaFoldDB" id="A0A0F2DS09"/>
<dbReference type="PATRIC" id="fig|28037.215.peg.1548"/>
<sequence>MNRLKELRQEKKLTQQELANEIGVTKRTYIYWEKGERQIKTDKAKQLADFFGVPVGYLLGYSSIPPLLENQLSEEEKEELRKNPQLANELSDLAWQKYTVKMNAIENKKHKPASITEIQNRLNSRYGTNVHGDSAFLAFSVGAGDHDYEFLRWFDGLLDIDSIDGTNTADLLYKYIILDDDSKRIITELIEKLPQIKADSILVTNHNDDETN</sequence>
<protein>
    <submittedName>
        <fullName evidence="3">DNA-binding phage protein</fullName>
    </submittedName>
</protein>
<dbReference type="InterPro" id="IPR010982">
    <property type="entry name" value="Lambda_DNA-bd_dom_sf"/>
</dbReference>
<dbReference type="EMBL" id="JYGS01000006">
    <property type="protein sequence ID" value="KJQ73693.1"/>
    <property type="molecule type" value="Genomic_DNA"/>
</dbReference>
<dbReference type="PROSITE" id="PS50943">
    <property type="entry name" value="HTH_CROC1"/>
    <property type="match status" value="1"/>
</dbReference>
<dbReference type="Proteomes" id="UP000033590">
    <property type="component" value="Unassembled WGS sequence"/>
</dbReference>
<evidence type="ECO:0000256" key="1">
    <source>
        <dbReference type="ARBA" id="ARBA00023125"/>
    </source>
</evidence>
<evidence type="ECO:0000313" key="4">
    <source>
        <dbReference type="Proteomes" id="UP000033590"/>
    </source>
</evidence>
<accession>A0A0F2DS09</accession>
<keyword evidence="1 3" id="KW-0238">DNA-binding</keyword>
<evidence type="ECO:0000313" key="3">
    <source>
        <dbReference type="EMBL" id="KJQ73693.1"/>
    </source>
</evidence>
<dbReference type="RefSeq" id="WP_235285188.1">
    <property type="nucleotide sequence ID" value="NZ_CAMHWI010000009.1"/>
</dbReference>
<proteinExistence type="predicted"/>
<dbReference type="PANTHER" id="PTHR46558:SF11">
    <property type="entry name" value="HTH-TYPE TRANSCRIPTIONAL REGULATOR XRE"/>
    <property type="match status" value="1"/>
</dbReference>
<dbReference type="InterPro" id="IPR001387">
    <property type="entry name" value="Cro/C1-type_HTH"/>
</dbReference>
<name>A0A0F2DS09_STRMT</name>
<reference evidence="3 4" key="1">
    <citation type="submission" date="2015-02" db="EMBL/GenBank/DDBJ databases">
        <title>Evolution of amylase-binding proteins of oral streptococcal species.</title>
        <authorList>
            <person name="Haase E.M."/>
        </authorList>
    </citation>
    <scope>NUCLEOTIDE SEQUENCE [LARGE SCALE GENOMIC DNA]</scope>
    <source>
        <strain evidence="3 4">SK145</strain>
    </source>
</reference>
<dbReference type="SMART" id="SM00530">
    <property type="entry name" value="HTH_XRE"/>
    <property type="match status" value="1"/>
</dbReference>
<comment type="caution">
    <text evidence="3">The sequence shown here is derived from an EMBL/GenBank/DDBJ whole genome shotgun (WGS) entry which is preliminary data.</text>
</comment>
<dbReference type="GO" id="GO:0003677">
    <property type="term" value="F:DNA binding"/>
    <property type="evidence" value="ECO:0007669"/>
    <property type="project" value="UniProtKB-KW"/>
</dbReference>
<feature type="domain" description="HTH cro/C1-type" evidence="2">
    <location>
        <begin position="4"/>
        <end position="58"/>
    </location>
</feature>
<gene>
    <name evidence="3" type="ORF">TZ93_01579</name>
</gene>
<dbReference type="Gene3D" id="1.10.260.40">
    <property type="entry name" value="lambda repressor-like DNA-binding domains"/>
    <property type="match status" value="1"/>
</dbReference>
<dbReference type="CDD" id="cd00093">
    <property type="entry name" value="HTH_XRE"/>
    <property type="match status" value="1"/>
</dbReference>
<dbReference type="SUPFAM" id="SSF47413">
    <property type="entry name" value="lambda repressor-like DNA-binding domains"/>
    <property type="match status" value="1"/>
</dbReference>